<name>A0A833H3Z9_9LEPT</name>
<dbReference type="PROSITE" id="PS51257">
    <property type="entry name" value="PROKAR_LIPOPROTEIN"/>
    <property type="match status" value="1"/>
</dbReference>
<evidence type="ECO:0000313" key="3">
    <source>
        <dbReference type="Proteomes" id="UP000460298"/>
    </source>
</evidence>
<dbReference type="Proteomes" id="UP000460298">
    <property type="component" value="Unassembled WGS sequence"/>
</dbReference>
<proteinExistence type="predicted"/>
<feature type="signal peptide" evidence="1">
    <location>
        <begin position="1"/>
        <end position="27"/>
    </location>
</feature>
<keyword evidence="1" id="KW-0732">Signal</keyword>
<gene>
    <name evidence="2" type="ORF">F9K24_04660</name>
</gene>
<protein>
    <recommendedName>
        <fullName evidence="4">Lipoprotein</fullName>
    </recommendedName>
</protein>
<evidence type="ECO:0000313" key="2">
    <source>
        <dbReference type="EMBL" id="KAB2934322.1"/>
    </source>
</evidence>
<organism evidence="2 3">
    <name type="scientific">Leptonema illini</name>
    <dbReference type="NCBI Taxonomy" id="183"/>
    <lineage>
        <taxon>Bacteria</taxon>
        <taxon>Pseudomonadati</taxon>
        <taxon>Spirochaetota</taxon>
        <taxon>Spirochaetia</taxon>
        <taxon>Leptospirales</taxon>
        <taxon>Leptospiraceae</taxon>
        <taxon>Leptonema</taxon>
    </lineage>
</organism>
<comment type="caution">
    <text evidence="2">The sequence shown here is derived from an EMBL/GenBank/DDBJ whole genome shotgun (WGS) entry which is preliminary data.</text>
</comment>
<evidence type="ECO:0008006" key="4">
    <source>
        <dbReference type="Google" id="ProtNLM"/>
    </source>
</evidence>
<dbReference type="AlphaFoldDB" id="A0A833H3Z9"/>
<evidence type="ECO:0000256" key="1">
    <source>
        <dbReference type="SAM" id="SignalP"/>
    </source>
</evidence>
<sequence length="384" mass="42915">MKLSVTVRSAVCFAALFVLFSCQGSPATTPKKEGEPVLKFNVSNSIQSYLPDLNPQKMNASPVEAFEYMRSRSDAFCEQVWKGRRPTPELVPGFVTPAAFEKEGPFANLESPVPKLMAGCWNFFKMNDTRPDLDFAPVMALFPKEKKECFSVGLIQPYLMHSLLDCKTLTMLDIDWRIIDAHRQILALYGAGAMKDEASLTASVTTLNLGWSARFDGRPMEKRLTASLDALCFAGEKSRCVQTLLTFQKKYSALESVRLQISSLHEADYSIAADSMGVVFLSNAIEDLYTPPEQFTLMMENIQKTMKTGQRMLFVHHAAGRAQFGLYVVEKADQLKVTTLCRDNYLSSPVGTVYPYRTHFDRISETKAPPLCAGWRPVTPAPQP</sequence>
<dbReference type="EMBL" id="WBUI01000003">
    <property type="protein sequence ID" value="KAB2934322.1"/>
    <property type="molecule type" value="Genomic_DNA"/>
</dbReference>
<reference evidence="2 3" key="1">
    <citation type="submission" date="2019-10" db="EMBL/GenBank/DDBJ databases">
        <title>Extracellular Electron Transfer in a Candidatus Methanoperedens spp. Enrichment Culture.</title>
        <authorList>
            <person name="Berger S."/>
            <person name="Rangel Shaw D."/>
            <person name="Berben T."/>
            <person name="In 'T Zandt M."/>
            <person name="Frank J."/>
            <person name="Reimann J."/>
            <person name="Jetten M.S.M."/>
            <person name="Welte C.U."/>
        </authorList>
    </citation>
    <scope>NUCLEOTIDE SEQUENCE [LARGE SCALE GENOMIC DNA]</scope>
    <source>
        <strain evidence="2">SB12</strain>
    </source>
</reference>
<feature type="chain" id="PRO_5032388843" description="Lipoprotein" evidence="1">
    <location>
        <begin position="28"/>
        <end position="384"/>
    </location>
</feature>
<accession>A0A833H3Z9</accession>